<keyword evidence="4 5" id="KW-0472">Membrane</keyword>
<evidence type="ECO:0000256" key="1">
    <source>
        <dbReference type="ARBA" id="ARBA00004370"/>
    </source>
</evidence>
<dbReference type="PRINTS" id="PR00237">
    <property type="entry name" value="GPCRRHODOPSN"/>
</dbReference>
<feature type="transmembrane region" description="Helical" evidence="5">
    <location>
        <begin position="209"/>
        <end position="234"/>
    </location>
</feature>
<organism evidence="7 8">
    <name type="scientific">Batillaria attramentaria</name>
    <dbReference type="NCBI Taxonomy" id="370345"/>
    <lineage>
        <taxon>Eukaryota</taxon>
        <taxon>Metazoa</taxon>
        <taxon>Spiralia</taxon>
        <taxon>Lophotrochozoa</taxon>
        <taxon>Mollusca</taxon>
        <taxon>Gastropoda</taxon>
        <taxon>Caenogastropoda</taxon>
        <taxon>Sorbeoconcha</taxon>
        <taxon>Cerithioidea</taxon>
        <taxon>Batillariidae</taxon>
        <taxon>Batillaria</taxon>
    </lineage>
</organism>
<keyword evidence="3 5" id="KW-1133">Transmembrane helix</keyword>
<reference evidence="7 8" key="1">
    <citation type="journal article" date="2023" name="Sci. Data">
        <title>Genome assembly of the Korean intertidal mud-creeper Batillaria attramentaria.</title>
        <authorList>
            <person name="Patra A.K."/>
            <person name="Ho P.T."/>
            <person name="Jun S."/>
            <person name="Lee S.J."/>
            <person name="Kim Y."/>
            <person name="Won Y.J."/>
        </authorList>
    </citation>
    <scope>NUCLEOTIDE SEQUENCE [LARGE SCALE GENOMIC DNA]</scope>
    <source>
        <strain evidence="7">Wonlab-2016</strain>
    </source>
</reference>
<name>A0ABD0LIX2_9CAEN</name>
<evidence type="ECO:0000256" key="2">
    <source>
        <dbReference type="ARBA" id="ARBA00022692"/>
    </source>
</evidence>
<evidence type="ECO:0000313" key="7">
    <source>
        <dbReference type="EMBL" id="KAK7499469.1"/>
    </source>
</evidence>
<proteinExistence type="predicted"/>
<feature type="non-terminal residue" evidence="7">
    <location>
        <position position="307"/>
    </location>
</feature>
<evidence type="ECO:0000256" key="3">
    <source>
        <dbReference type="ARBA" id="ARBA00022989"/>
    </source>
</evidence>
<dbReference type="SUPFAM" id="SSF81321">
    <property type="entry name" value="Family A G protein-coupled receptor-like"/>
    <property type="match status" value="1"/>
</dbReference>
<feature type="domain" description="G-protein coupled receptors family 1 profile" evidence="6">
    <location>
        <begin position="26"/>
        <end position="151"/>
    </location>
</feature>
<dbReference type="GO" id="GO:0016020">
    <property type="term" value="C:membrane"/>
    <property type="evidence" value="ECO:0007669"/>
    <property type="project" value="UniProtKB-SubCell"/>
</dbReference>
<sequence length="307" mass="34612">MLTDTTWYTRLLASVGVLLSVVGGCANLLLLYVLLSRRLPPWQDKHTTKRRLSPLEVHLLNITVLETLVALVLIPLVIISTLVTVGWGVKVDKDVVMGHVVSAEYKAMKQWTMIVCHLPIGMRILTDMVRCLLLEAFSVERYVVVTMGVFPHQWIVRLGMAVAWVLGAVLMVSQVSHGDTLMTIHLCHHTYSDLKDIQDKEAVGKICSILRLVVVLQAVVIVAVMALLTMYHLYKHGQLQENLSAACCCRQRTNRGMYAIRQSDANVPVHAHITGNSQFHARLSSYWTWATVHNRSLPIHLHFHYTE</sequence>
<dbReference type="AlphaFoldDB" id="A0ABD0LIX2"/>
<feature type="transmembrane region" description="Helical" evidence="5">
    <location>
        <begin position="59"/>
        <end position="87"/>
    </location>
</feature>
<feature type="transmembrane region" description="Helical" evidence="5">
    <location>
        <begin position="154"/>
        <end position="172"/>
    </location>
</feature>
<comment type="caution">
    <text evidence="7">The sequence shown here is derived from an EMBL/GenBank/DDBJ whole genome shotgun (WGS) entry which is preliminary data.</text>
</comment>
<dbReference type="InterPro" id="IPR017452">
    <property type="entry name" value="GPCR_Rhodpsn_7TM"/>
</dbReference>
<feature type="transmembrane region" description="Helical" evidence="5">
    <location>
        <begin position="12"/>
        <end position="35"/>
    </location>
</feature>
<protein>
    <recommendedName>
        <fullName evidence="6">G-protein coupled receptors family 1 profile domain-containing protein</fullName>
    </recommendedName>
</protein>
<gene>
    <name evidence="7" type="ORF">BaRGS_00009121</name>
</gene>
<dbReference type="PROSITE" id="PS50262">
    <property type="entry name" value="G_PROTEIN_RECEP_F1_2"/>
    <property type="match status" value="1"/>
</dbReference>
<keyword evidence="2 5" id="KW-0812">Transmembrane</keyword>
<evidence type="ECO:0000259" key="6">
    <source>
        <dbReference type="PROSITE" id="PS50262"/>
    </source>
</evidence>
<dbReference type="Gene3D" id="1.20.1070.10">
    <property type="entry name" value="Rhodopsin 7-helix transmembrane proteins"/>
    <property type="match status" value="1"/>
</dbReference>
<dbReference type="Proteomes" id="UP001519460">
    <property type="component" value="Unassembled WGS sequence"/>
</dbReference>
<evidence type="ECO:0000256" key="5">
    <source>
        <dbReference type="SAM" id="Phobius"/>
    </source>
</evidence>
<keyword evidence="8" id="KW-1185">Reference proteome</keyword>
<dbReference type="InterPro" id="IPR000276">
    <property type="entry name" value="GPCR_Rhodpsn"/>
</dbReference>
<dbReference type="EMBL" id="JACVVK020000043">
    <property type="protein sequence ID" value="KAK7499469.1"/>
    <property type="molecule type" value="Genomic_DNA"/>
</dbReference>
<comment type="subcellular location">
    <subcellularLocation>
        <location evidence="1">Membrane</location>
    </subcellularLocation>
</comment>
<evidence type="ECO:0000313" key="8">
    <source>
        <dbReference type="Proteomes" id="UP001519460"/>
    </source>
</evidence>
<evidence type="ECO:0000256" key="4">
    <source>
        <dbReference type="ARBA" id="ARBA00023136"/>
    </source>
</evidence>
<accession>A0ABD0LIX2</accession>